<name>A0AAY4DKE4_9TELE</name>
<reference evidence="2" key="2">
    <citation type="submission" date="2025-08" db="UniProtKB">
        <authorList>
            <consortium name="Ensembl"/>
        </authorList>
    </citation>
    <scope>IDENTIFICATION</scope>
</reference>
<dbReference type="GO" id="GO:0060080">
    <property type="term" value="P:inhibitory postsynaptic potential"/>
    <property type="evidence" value="ECO:0007669"/>
    <property type="project" value="TreeGrafter"/>
</dbReference>
<feature type="region of interest" description="Disordered" evidence="1">
    <location>
        <begin position="304"/>
        <end position="328"/>
    </location>
</feature>
<dbReference type="PANTHER" id="PTHR28682">
    <property type="entry name" value="INHIBITORY SYNAPTIC FACTOR 2A-RELATED"/>
    <property type="match status" value="1"/>
</dbReference>
<reference evidence="2 3" key="1">
    <citation type="submission" date="2020-06" db="EMBL/GenBank/DDBJ databases">
        <authorList>
            <consortium name="Wellcome Sanger Institute Data Sharing"/>
        </authorList>
    </citation>
    <scope>NUCLEOTIDE SEQUENCE [LARGE SCALE GENOMIC DNA]</scope>
</reference>
<organism evidence="2 3">
    <name type="scientific">Denticeps clupeoides</name>
    <name type="common">denticle herring</name>
    <dbReference type="NCBI Taxonomy" id="299321"/>
    <lineage>
        <taxon>Eukaryota</taxon>
        <taxon>Metazoa</taxon>
        <taxon>Chordata</taxon>
        <taxon>Craniata</taxon>
        <taxon>Vertebrata</taxon>
        <taxon>Euteleostomi</taxon>
        <taxon>Actinopterygii</taxon>
        <taxon>Neopterygii</taxon>
        <taxon>Teleostei</taxon>
        <taxon>Clupei</taxon>
        <taxon>Clupeiformes</taxon>
        <taxon>Denticipitoidei</taxon>
        <taxon>Denticipitidae</taxon>
        <taxon>Denticeps</taxon>
    </lineage>
</organism>
<sequence length="451" mass="51524">MVTREHRSCYALSDSGSDSEVPPSLACESPVSHDSRRRSRALQVRFRDTGDWQGRKAPVRTQRWASCKVQSCRRRSSHLTRSAAVQTSPDLAQRYCTFPPQRHTHRDSRSLQDGGFQNNNRTEGEDEERGKEGKSVQGTHSECRGDNEKCLNANSTDESWETHPDTHTHSQPQKASRTNVYPDTHLHTHTRPDTHSDLHPEPQSHTSIYFEHVSVCERISNTHTCTHTHPRSAPKDPKGPTRWQEERGGSKSRGMSNQEELQMKGERSDVPWPNVTHIHHRRGSLQFNSMQTHTHIRSQTHTLPRAQRQTGPHVPFAGNSARQAGEPAGLEEDRIRLQHMEAMMSCSLETIRVLLGVIQELERTQAIREGLLYRTGQDTANCDTCRNSACIIYSVELDFKMQEERLQPVMMRLCAAPLQPLSPSHEIFSSIPKPHPRSESKKPPRWRPWFL</sequence>
<gene>
    <name evidence="2" type="primary">TEX55</name>
</gene>
<accession>A0AAY4DKE4</accession>
<reference evidence="2" key="3">
    <citation type="submission" date="2025-09" db="UniProtKB">
        <authorList>
            <consortium name="Ensembl"/>
        </authorList>
    </citation>
    <scope>IDENTIFICATION</scope>
</reference>
<dbReference type="GeneTree" id="ENSGT00530000063787"/>
<dbReference type="PANTHER" id="PTHR28682:SF1">
    <property type="entry name" value="INHIBITORY SYNAPTIC FACTOR 2A"/>
    <property type="match status" value="1"/>
</dbReference>
<dbReference type="Pfam" id="PF15265">
    <property type="entry name" value="FAM196"/>
    <property type="match status" value="1"/>
</dbReference>
<keyword evidence="3" id="KW-1185">Reference proteome</keyword>
<evidence type="ECO:0000313" key="3">
    <source>
        <dbReference type="Proteomes" id="UP000694580"/>
    </source>
</evidence>
<feature type="compositionally biased region" description="Polar residues" evidence="1">
    <location>
        <begin position="169"/>
        <end position="181"/>
    </location>
</feature>
<dbReference type="AlphaFoldDB" id="A0AAY4DKE4"/>
<feature type="compositionally biased region" description="Basic and acidic residues" evidence="1">
    <location>
        <begin position="184"/>
        <end position="202"/>
    </location>
</feature>
<feature type="region of interest" description="Disordered" evidence="1">
    <location>
        <begin position="100"/>
        <end position="203"/>
    </location>
</feature>
<dbReference type="Proteomes" id="UP000694580">
    <property type="component" value="Chromosome 2"/>
</dbReference>
<protein>
    <submittedName>
        <fullName evidence="2">Uncharacterized protein</fullName>
    </submittedName>
</protein>
<feature type="region of interest" description="Disordered" evidence="1">
    <location>
        <begin position="426"/>
        <end position="451"/>
    </location>
</feature>
<feature type="region of interest" description="Disordered" evidence="1">
    <location>
        <begin position="1"/>
        <end position="40"/>
    </location>
</feature>
<dbReference type="InterPro" id="IPR029337">
    <property type="entry name" value="INSYN2"/>
</dbReference>
<feature type="compositionally biased region" description="Basic and acidic residues" evidence="1">
    <location>
        <begin position="233"/>
        <end position="249"/>
    </location>
</feature>
<dbReference type="Ensembl" id="ENSDCDT00010055839.1">
    <property type="protein sequence ID" value="ENSDCDP00010045654.1"/>
    <property type="gene ID" value="ENSDCDG00010028081.1"/>
</dbReference>
<evidence type="ECO:0000313" key="2">
    <source>
        <dbReference type="Ensembl" id="ENSDCDP00010045654.1"/>
    </source>
</evidence>
<dbReference type="GO" id="GO:0014069">
    <property type="term" value="C:postsynaptic density"/>
    <property type="evidence" value="ECO:0007669"/>
    <property type="project" value="TreeGrafter"/>
</dbReference>
<feature type="region of interest" description="Disordered" evidence="1">
    <location>
        <begin position="224"/>
        <end position="273"/>
    </location>
</feature>
<evidence type="ECO:0000256" key="1">
    <source>
        <dbReference type="SAM" id="MobiDB-lite"/>
    </source>
</evidence>
<proteinExistence type="predicted"/>